<dbReference type="EMBL" id="JAACXV010000084">
    <property type="protein sequence ID" value="KAF7284083.1"/>
    <property type="molecule type" value="Genomic_DNA"/>
</dbReference>
<organism evidence="1 2">
    <name type="scientific">Rhynchophorus ferrugineus</name>
    <name type="common">Red palm weevil</name>
    <name type="synonym">Curculio ferrugineus</name>
    <dbReference type="NCBI Taxonomy" id="354439"/>
    <lineage>
        <taxon>Eukaryota</taxon>
        <taxon>Metazoa</taxon>
        <taxon>Ecdysozoa</taxon>
        <taxon>Arthropoda</taxon>
        <taxon>Hexapoda</taxon>
        <taxon>Insecta</taxon>
        <taxon>Pterygota</taxon>
        <taxon>Neoptera</taxon>
        <taxon>Endopterygota</taxon>
        <taxon>Coleoptera</taxon>
        <taxon>Polyphaga</taxon>
        <taxon>Cucujiformia</taxon>
        <taxon>Curculionidae</taxon>
        <taxon>Dryophthorinae</taxon>
        <taxon>Rhynchophorus</taxon>
    </lineage>
</organism>
<accession>A0A834MHR7</accession>
<protein>
    <submittedName>
        <fullName evidence="1">Uncharacterized protein</fullName>
    </submittedName>
</protein>
<keyword evidence="2" id="KW-1185">Reference proteome</keyword>
<proteinExistence type="predicted"/>
<gene>
    <name evidence="1" type="ORF">GWI33_022700</name>
</gene>
<evidence type="ECO:0000313" key="2">
    <source>
        <dbReference type="Proteomes" id="UP000625711"/>
    </source>
</evidence>
<dbReference type="Proteomes" id="UP000625711">
    <property type="component" value="Unassembled WGS sequence"/>
</dbReference>
<evidence type="ECO:0000313" key="1">
    <source>
        <dbReference type="EMBL" id="KAF7284083.1"/>
    </source>
</evidence>
<comment type="caution">
    <text evidence="1">The sequence shown here is derived from an EMBL/GenBank/DDBJ whole genome shotgun (WGS) entry which is preliminary data.</text>
</comment>
<sequence length="95" mass="11372">MFFKQSARTYLLVEDEKCQLVMSFHLKFRELLLQKDRSSKVLKIKKPNEAKVEEAQNREEGLRHLVLNEFNYKRENISHIEVIFKIDNALLGKCY</sequence>
<name>A0A834MHR7_RHYFE</name>
<dbReference type="AlphaFoldDB" id="A0A834MHR7"/>
<reference evidence="1" key="1">
    <citation type="submission" date="2020-08" db="EMBL/GenBank/DDBJ databases">
        <title>Genome sequencing and assembly of the red palm weevil Rhynchophorus ferrugineus.</title>
        <authorList>
            <person name="Dias G.B."/>
            <person name="Bergman C.M."/>
            <person name="Manee M."/>
        </authorList>
    </citation>
    <scope>NUCLEOTIDE SEQUENCE</scope>
    <source>
        <strain evidence="1">AA-2017</strain>
        <tissue evidence="1">Whole larva</tissue>
    </source>
</reference>
<dbReference type="OrthoDB" id="10057873at2759"/>